<name>A0A521G0C2_9BACT</name>
<protein>
    <recommendedName>
        <fullName evidence="3">SAM-dependent methyltransferase</fullName>
    </recommendedName>
</protein>
<evidence type="ECO:0000313" key="2">
    <source>
        <dbReference type="Proteomes" id="UP000316238"/>
    </source>
</evidence>
<proteinExistence type="predicted"/>
<dbReference type="AlphaFoldDB" id="A0A521G0C2"/>
<sequence>MQCDFYDAHDRHWQDAEQLFQAQRWANADHLYGVAAECGLKALMLKFGMVFNSNKDMPNDKKDREHANGIWARYESYRSGHQQGVSYGLPSANPFQDWHVSQRYAHQADFDIIRAESHRKGAELVCKLIKQAKTDGLI</sequence>
<dbReference type="Proteomes" id="UP000316238">
    <property type="component" value="Unassembled WGS sequence"/>
</dbReference>
<organism evidence="1 2">
    <name type="scientific">Candidatus Electronema aureum</name>
    <dbReference type="NCBI Taxonomy" id="2005002"/>
    <lineage>
        <taxon>Bacteria</taxon>
        <taxon>Pseudomonadati</taxon>
        <taxon>Thermodesulfobacteriota</taxon>
        <taxon>Desulfobulbia</taxon>
        <taxon>Desulfobulbales</taxon>
        <taxon>Desulfobulbaceae</taxon>
        <taxon>Candidatus Electronema</taxon>
    </lineage>
</organism>
<evidence type="ECO:0008006" key="3">
    <source>
        <dbReference type="Google" id="ProtNLM"/>
    </source>
</evidence>
<evidence type="ECO:0000313" key="1">
    <source>
        <dbReference type="EMBL" id="TAA74462.1"/>
    </source>
</evidence>
<accession>A0A521G0C2</accession>
<reference evidence="1" key="1">
    <citation type="submission" date="2017-07" db="EMBL/GenBank/DDBJ databases">
        <title>The cable genome - Insights into the physiology and evolution of filamentous bacteria capable of sulfide oxidation via long distance electron transfer.</title>
        <authorList>
            <person name="Thorup C."/>
            <person name="Bjerg J.T."/>
            <person name="Schreiber L."/>
            <person name="Nielsen L.P."/>
            <person name="Kjeldsen K.U."/>
            <person name="Boesen T."/>
            <person name="Boggild A."/>
            <person name="Meysman F."/>
            <person name="Geelhoed J."/>
            <person name="Schramm A."/>
        </authorList>
    </citation>
    <scope>NUCLEOTIDE SEQUENCE [LARGE SCALE GENOMIC DNA]</scope>
    <source>
        <strain evidence="1">GS</strain>
    </source>
</reference>
<gene>
    <name evidence="1" type="ORF">CDV28_12622</name>
</gene>
<dbReference type="EMBL" id="NQJD01000026">
    <property type="protein sequence ID" value="TAA74462.1"/>
    <property type="molecule type" value="Genomic_DNA"/>
</dbReference>
<comment type="caution">
    <text evidence="1">The sequence shown here is derived from an EMBL/GenBank/DDBJ whole genome shotgun (WGS) entry which is preliminary data.</text>
</comment>
<keyword evidence="2" id="KW-1185">Reference proteome</keyword>